<proteinExistence type="predicted"/>
<feature type="compositionally biased region" description="Polar residues" evidence="1">
    <location>
        <begin position="588"/>
        <end position="603"/>
    </location>
</feature>
<feature type="compositionally biased region" description="Polar residues" evidence="1">
    <location>
        <begin position="533"/>
        <end position="562"/>
    </location>
</feature>
<feature type="transmembrane region" description="Helical" evidence="2">
    <location>
        <begin position="258"/>
        <end position="279"/>
    </location>
</feature>
<keyword evidence="3" id="KW-1185">Reference proteome</keyword>
<feature type="region of interest" description="Disordered" evidence="1">
    <location>
        <begin position="526"/>
        <end position="565"/>
    </location>
</feature>
<dbReference type="WBParaSite" id="jg16569.1">
    <property type="protein sequence ID" value="jg16569.1"/>
    <property type="gene ID" value="jg16569"/>
</dbReference>
<evidence type="ECO:0000256" key="2">
    <source>
        <dbReference type="SAM" id="Phobius"/>
    </source>
</evidence>
<keyword evidence="2" id="KW-0812">Transmembrane</keyword>
<feature type="transmembrane region" description="Helical" evidence="2">
    <location>
        <begin position="201"/>
        <end position="221"/>
    </location>
</feature>
<evidence type="ECO:0000313" key="3">
    <source>
        <dbReference type="Proteomes" id="UP000887574"/>
    </source>
</evidence>
<organism evidence="3 4">
    <name type="scientific">Ditylenchus dipsaci</name>
    <dbReference type="NCBI Taxonomy" id="166011"/>
    <lineage>
        <taxon>Eukaryota</taxon>
        <taxon>Metazoa</taxon>
        <taxon>Ecdysozoa</taxon>
        <taxon>Nematoda</taxon>
        <taxon>Chromadorea</taxon>
        <taxon>Rhabditida</taxon>
        <taxon>Tylenchina</taxon>
        <taxon>Tylenchomorpha</taxon>
        <taxon>Sphaerularioidea</taxon>
        <taxon>Anguinidae</taxon>
        <taxon>Anguininae</taxon>
        <taxon>Ditylenchus</taxon>
    </lineage>
</organism>
<accession>A0A915D8I0</accession>
<feature type="transmembrane region" description="Helical" evidence="2">
    <location>
        <begin position="96"/>
        <end position="117"/>
    </location>
</feature>
<dbReference type="AlphaFoldDB" id="A0A915D8I0"/>
<evidence type="ECO:0000256" key="1">
    <source>
        <dbReference type="SAM" id="MobiDB-lite"/>
    </source>
</evidence>
<feature type="transmembrane region" description="Helical" evidence="2">
    <location>
        <begin position="168"/>
        <end position="189"/>
    </location>
</feature>
<protein>
    <submittedName>
        <fullName evidence="4">Uncharacterized protein</fullName>
    </submittedName>
</protein>
<reference evidence="4" key="1">
    <citation type="submission" date="2022-11" db="UniProtKB">
        <authorList>
            <consortium name="WormBaseParasite"/>
        </authorList>
    </citation>
    <scope>IDENTIFICATION</scope>
</reference>
<keyword evidence="2" id="KW-1133">Transmembrane helix</keyword>
<dbReference type="Proteomes" id="UP000887574">
    <property type="component" value="Unplaced"/>
</dbReference>
<evidence type="ECO:0000313" key="4">
    <source>
        <dbReference type="WBParaSite" id="jg16569.1"/>
    </source>
</evidence>
<sequence length="736" mass="82725">MMMNTGEKLASIHVKIRAIHDRLDGAERNLEYSKCGGEDAESCATYTADLETANVNPTKMGGSTFRAKLGSCSKQALEMLRRRLSGIRQVVQRQSFYAHCFKLLTLFVVALVHLVYLHPFLEMFSVLEDYSANVNTKLQVEPRQAFYAHETNVLKSQMEALTDYKKNIWISVGVMCVALSTSCFFLFILPVTKIRKFHVALVGAIDLVAFATCLSFSQLGLLVSAESLMNAIQCTILPREKLHFCSQLILNSILPVVLLKYLLILCILTLAYLLTAYIIQWCIKHVFPPHCNVTDCCCCSKYSNDSCSCCGCKTDIKKYKPVSASKSSELSCGGCCNNIKYQNLYCGRQKVWRTQREFNRKTYLPTVLYPEFRPEVSAPELSVVLPAQVASLLTGAVETLPPKCSSPILLQEEEPSRLNPSPVIARLLFSTECSCYVSTIFHNEIFHNGSLVSHKHTCEFVNTLNTRQNGQGAHPKLNKLIKRIWNNLYGKRRLNATDNPFSARLNDDDLIQFDLSDNLGNASKEQFGDLNINEHTTNDLSDDTGPTNNQENGAISSSNSHLSNEDKILPSDLAKLAITDDLAENSIAEDNQANHSNENQQDTVEIHPKGKPANDQNHLPFHRHNKLKDEKPAVTDSSPSQLVPENSQQQLLKKKILTSTPYKIMKRRQTTRTKHEKLFEAQPDKGSQKKKVLDYHLSGQPGGYAWKRSSKRRSSTVNKESILKKHLTFTILNKII</sequence>
<keyword evidence="2" id="KW-0472">Membrane</keyword>
<name>A0A915D8I0_9BILA</name>
<feature type="region of interest" description="Disordered" evidence="1">
    <location>
        <begin position="588"/>
        <end position="620"/>
    </location>
</feature>